<proteinExistence type="predicted"/>
<feature type="region of interest" description="Disordered" evidence="1">
    <location>
        <begin position="1"/>
        <end position="55"/>
    </location>
</feature>
<comment type="caution">
    <text evidence="2">The sequence shown here is derived from an EMBL/GenBank/DDBJ whole genome shotgun (WGS) entry which is preliminary data.</text>
</comment>
<name>A0ABM9E0N0_9HYPH</name>
<organism evidence="2 3">
    <name type="scientific">Mesorhizobium escarrei</name>
    <dbReference type="NCBI Taxonomy" id="666018"/>
    <lineage>
        <taxon>Bacteria</taxon>
        <taxon>Pseudomonadati</taxon>
        <taxon>Pseudomonadota</taxon>
        <taxon>Alphaproteobacteria</taxon>
        <taxon>Hyphomicrobiales</taxon>
        <taxon>Phyllobacteriaceae</taxon>
        <taxon>Mesorhizobium</taxon>
    </lineage>
</organism>
<evidence type="ECO:0000256" key="1">
    <source>
        <dbReference type="SAM" id="MobiDB-lite"/>
    </source>
</evidence>
<dbReference type="Proteomes" id="UP001153050">
    <property type="component" value="Unassembled WGS sequence"/>
</dbReference>
<accession>A0ABM9E0N0</accession>
<gene>
    <name evidence="2" type="ORF">MES5069_320007</name>
</gene>
<evidence type="ECO:0000313" key="2">
    <source>
        <dbReference type="EMBL" id="CAH2402617.1"/>
    </source>
</evidence>
<keyword evidence="3" id="KW-1185">Reference proteome</keyword>
<reference evidence="2 3" key="1">
    <citation type="submission" date="2022-03" db="EMBL/GenBank/DDBJ databases">
        <authorList>
            <person name="Brunel B."/>
        </authorList>
    </citation>
    <scope>NUCLEOTIDE SEQUENCE [LARGE SCALE GENOMIC DNA]</scope>
    <source>
        <strain evidence="2">STM5069sample</strain>
    </source>
</reference>
<sequence>MLQKPPRGGHRTACGLRPLNACSKRQPASDPSTNRNLSSSNIRPPYASPARRSTDAIVTRTWSRCPRLRADQPPIVVGKQIANCVCICTHWSTARWRARSPGTGSPHKRQGRSARAIEPAQLGAFARFAEAEAMIIVQEFTVVETAGLAKLSGDRRPTC</sequence>
<feature type="compositionally biased region" description="Polar residues" evidence="1">
    <location>
        <begin position="29"/>
        <end position="42"/>
    </location>
</feature>
<protein>
    <submittedName>
        <fullName evidence="2">Uncharacterized protein</fullName>
    </submittedName>
</protein>
<evidence type="ECO:0000313" key="3">
    <source>
        <dbReference type="Proteomes" id="UP001153050"/>
    </source>
</evidence>
<dbReference type="EMBL" id="CAKXZT010000127">
    <property type="protein sequence ID" value="CAH2402617.1"/>
    <property type="molecule type" value="Genomic_DNA"/>
</dbReference>